<gene>
    <name evidence="2" type="ORF">MS3_00010586</name>
</gene>
<dbReference type="AlphaFoldDB" id="A0A922IXE8"/>
<reference evidence="2" key="3">
    <citation type="submission" date="2021-06" db="EMBL/GenBank/DDBJ databases">
        <title>Chromosome-level genome assembly for S. haematobium.</title>
        <authorList>
            <person name="Stroehlein A.J."/>
        </authorList>
    </citation>
    <scope>NUCLEOTIDE SEQUENCE</scope>
</reference>
<comment type="caution">
    <text evidence="2">The sequence shown here is derived from an EMBL/GenBank/DDBJ whole genome shotgun (WGS) entry which is preliminary data.</text>
</comment>
<reference evidence="2" key="2">
    <citation type="journal article" date="2019" name="Gigascience">
        <title>High-quality Schistosoma haematobium genome achieved by single-molecule and long-range sequencing.</title>
        <authorList>
            <person name="Stroehlein A.J."/>
            <person name="Korhonen P.K."/>
            <person name="Chong T.M."/>
            <person name="Lim Y.L."/>
            <person name="Chan K.G."/>
            <person name="Webster B."/>
            <person name="Rollinson D."/>
            <person name="Brindley P.J."/>
            <person name="Gasser R.B."/>
            <person name="Young N.D."/>
        </authorList>
    </citation>
    <scope>NUCLEOTIDE SEQUENCE</scope>
</reference>
<proteinExistence type="predicted"/>
<accession>A0A922IXE8</accession>
<evidence type="ECO:0000313" key="2">
    <source>
        <dbReference type="EMBL" id="KAH9587342.1"/>
    </source>
</evidence>
<dbReference type="EMBL" id="AMPZ03000003">
    <property type="protein sequence ID" value="KAH9587342.1"/>
    <property type="molecule type" value="Genomic_DNA"/>
</dbReference>
<name>A0A922IXE8_SCHHA</name>
<dbReference type="Proteomes" id="UP000471633">
    <property type="component" value="Unassembled WGS sequence"/>
</dbReference>
<keyword evidence="1" id="KW-0175">Coiled coil</keyword>
<evidence type="ECO:0000313" key="3">
    <source>
        <dbReference type="Proteomes" id="UP000471633"/>
    </source>
</evidence>
<dbReference type="GeneID" id="24588722"/>
<protein>
    <submittedName>
        <fullName evidence="2">Uncharacterized protein</fullName>
    </submittedName>
</protein>
<evidence type="ECO:0000256" key="1">
    <source>
        <dbReference type="SAM" id="Coils"/>
    </source>
</evidence>
<reference evidence="2" key="1">
    <citation type="journal article" date="2012" name="Nat. Genet.">
        <title>Whole-genome sequence of Schistosoma haematobium.</title>
        <authorList>
            <person name="Young N.D."/>
            <person name="Jex A.R."/>
            <person name="Li B."/>
            <person name="Liu S."/>
            <person name="Yang L."/>
            <person name="Xiong Z."/>
            <person name="Li Y."/>
            <person name="Cantacessi C."/>
            <person name="Hall R.S."/>
            <person name="Xu X."/>
            <person name="Chen F."/>
            <person name="Wu X."/>
            <person name="Zerlotini A."/>
            <person name="Oliveira G."/>
            <person name="Hofmann A."/>
            <person name="Zhang G."/>
            <person name="Fang X."/>
            <person name="Kang Y."/>
            <person name="Campbell B.E."/>
            <person name="Loukas A."/>
            <person name="Ranganathan S."/>
            <person name="Rollinson D."/>
            <person name="Rinaldi G."/>
            <person name="Brindley P.J."/>
            <person name="Yang H."/>
            <person name="Wang J."/>
            <person name="Wang J."/>
            <person name="Gasser R.B."/>
        </authorList>
    </citation>
    <scope>NUCLEOTIDE SEQUENCE</scope>
</reference>
<feature type="coiled-coil region" evidence="1">
    <location>
        <begin position="213"/>
        <end position="247"/>
    </location>
</feature>
<organism evidence="2 3">
    <name type="scientific">Schistosoma haematobium</name>
    <name type="common">Blood fluke</name>
    <dbReference type="NCBI Taxonomy" id="6185"/>
    <lineage>
        <taxon>Eukaryota</taxon>
        <taxon>Metazoa</taxon>
        <taxon>Spiralia</taxon>
        <taxon>Lophotrochozoa</taxon>
        <taxon>Platyhelminthes</taxon>
        <taxon>Trematoda</taxon>
        <taxon>Digenea</taxon>
        <taxon>Strigeidida</taxon>
        <taxon>Schistosomatoidea</taxon>
        <taxon>Schistosomatidae</taxon>
        <taxon>Schistosoma</taxon>
    </lineage>
</organism>
<sequence length="274" mass="31648">MERQRSFEVLHVDVMYLIVLNILFQDETFNLENDSLVESVYLVSEQAVSDESPSYTEVSESDKSETSLSTSTFDFVKLDCDQNHAAITQPSPSCNLDQLHCLSIPDEKEPTIVYEQSCIQSSTYSEINASDRIHFYFRDFLLGGIIFSLLLGHMLYSEQCYKNISFLSTEILQKDTEYRHLEIKHKHLKNVTHQLHSDISILTAELRDKALAYNELKSDYKYVSDKMKELTNELRKLKFALMDLKRSSLFFPGIRLIKDILCKILSVCPDLDGE</sequence>
<reference evidence="2" key="4">
    <citation type="journal article" date="2022" name="PLoS Pathog.">
        <title>Chromosome-level genome of Schistosoma haematobium underpins genome-wide explorations of molecular variation.</title>
        <authorList>
            <person name="Stroehlein A.J."/>
            <person name="Korhonen P.K."/>
            <person name="Lee V.V."/>
            <person name="Ralph S.A."/>
            <person name="Mentink-Kane M."/>
            <person name="You H."/>
            <person name="McManus D.P."/>
            <person name="Tchuente L.T."/>
            <person name="Stothard J.R."/>
            <person name="Kaur P."/>
            <person name="Dudchenko O."/>
            <person name="Aiden E.L."/>
            <person name="Yang B."/>
            <person name="Yang H."/>
            <person name="Emery A.M."/>
            <person name="Webster B.L."/>
            <person name="Brindley P.J."/>
            <person name="Rollinson D."/>
            <person name="Chang B.C.H."/>
            <person name="Gasser R.B."/>
            <person name="Young N.D."/>
        </authorList>
    </citation>
    <scope>NUCLEOTIDE SEQUENCE</scope>
</reference>
<keyword evidence="3" id="KW-1185">Reference proteome</keyword>
<dbReference type="RefSeq" id="XP_051069087.1">
    <property type="nucleotide sequence ID" value="XM_051218970.1"/>
</dbReference>
<dbReference type="CTD" id="24588722"/>